<reference evidence="2 3" key="1">
    <citation type="submission" date="2019-03" db="EMBL/GenBank/DDBJ databases">
        <title>Genomic Encyclopedia of Type Strains, Phase IV (KMG-IV): sequencing the most valuable type-strain genomes for metagenomic binning, comparative biology and taxonomic classification.</title>
        <authorList>
            <person name="Goeker M."/>
        </authorList>
    </citation>
    <scope>NUCLEOTIDE SEQUENCE [LARGE SCALE GENOMIC DNA]</scope>
    <source>
        <strain evidence="2 3">DSM 21100</strain>
    </source>
</reference>
<keyword evidence="3" id="KW-1185">Reference proteome</keyword>
<evidence type="ECO:0000313" key="2">
    <source>
        <dbReference type="EMBL" id="TCS88202.1"/>
    </source>
</evidence>
<evidence type="ECO:0000313" key="3">
    <source>
        <dbReference type="Proteomes" id="UP000295807"/>
    </source>
</evidence>
<name>A0A4V2UTX7_9SPHI</name>
<proteinExistence type="predicted"/>
<organism evidence="2 3">
    <name type="scientific">Anseongella ginsenosidimutans</name>
    <dbReference type="NCBI Taxonomy" id="496056"/>
    <lineage>
        <taxon>Bacteria</taxon>
        <taxon>Pseudomonadati</taxon>
        <taxon>Bacteroidota</taxon>
        <taxon>Sphingobacteriia</taxon>
        <taxon>Sphingobacteriales</taxon>
        <taxon>Sphingobacteriaceae</taxon>
        <taxon>Anseongella</taxon>
    </lineage>
</organism>
<keyword evidence="1" id="KW-0472">Membrane</keyword>
<accession>A0A4V2UTX7</accession>
<evidence type="ECO:0000256" key="1">
    <source>
        <dbReference type="SAM" id="Phobius"/>
    </source>
</evidence>
<protein>
    <submittedName>
        <fullName evidence="2">Uncharacterized protein</fullName>
    </submittedName>
</protein>
<dbReference type="Proteomes" id="UP000295807">
    <property type="component" value="Unassembled WGS sequence"/>
</dbReference>
<feature type="transmembrane region" description="Helical" evidence="1">
    <location>
        <begin position="6"/>
        <end position="27"/>
    </location>
</feature>
<gene>
    <name evidence="2" type="ORF">EDD80_10363</name>
</gene>
<dbReference type="EMBL" id="SMAD01000003">
    <property type="protein sequence ID" value="TCS88202.1"/>
    <property type="molecule type" value="Genomic_DNA"/>
</dbReference>
<keyword evidence="1" id="KW-0812">Transmembrane</keyword>
<sequence length="58" mass="6532">MFRLLHIIFLVQNISVPGHVLLLALLARFPPSRRSGASIALFRRKFAENSVTNKTTVI</sequence>
<comment type="caution">
    <text evidence="2">The sequence shown here is derived from an EMBL/GenBank/DDBJ whole genome shotgun (WGS) entry which is preliminary data.</text>
</comment>
<dbReference type="AlphaFoldDB" id="A0A4V2UTX7"/>
<keyword evidence="1" id="KW-1133">Transmembrane helix</keyword>